<accession>A0A2C5YL60</accession>
<comment type="caution">
    <text evidence="1">The sequence shown here is derived from an EMBL/GenBank/DDBJ whole genome shotgun (WGS) entry which is preliminary data.</text>
</comment>
<evidence type="ECO:0000313" key="2">
    <source>
        <dbReference type="Proteomes" id="UP000224854"/>
    </source>
</evidence>
<sequence length="462" mass="53389">MSRRRPVVLPEDADVLEASGLLTAPDAKGFRRIHRSHLHRFGDQEFAASPLSPLSGLDSVYECIPDDLVSKATLEYLGYNEETATRLWRRWVHWFQDAHRRLEKHFEEDFFNHAMGFLLRANHACSPFSVDPLAWDASFEHCGIGHELRSAIMDPCYEDLRLTNSCYFWLTDTMMVRMRALQEIALASQQRCMKRRRAASRPQESILGSSVYDSAEQRVPRLSKHTAMSEDALVAASYERGYTTFFKAIDQPILREMFDDTGKAITLAPITSEKGRDFSPNDSTGIYFVLDRDVAERYACFIKRRARLSVVAIMHARLRHSSILQLPEPDLAVAHWPSMEWKTLVWHCRIKQRLPRNLDRFEKAALIVGNMGRQLPTFYFKPKDIEFMDHSSVFLNKDFVPAVQYGFIGPRGIEFFSDCALEQVKAYRFLNAELQSMRFETNPMKVRMSSTSTSTAFFRLLR</sequence>
<evidence type="ECO:0000313" key="1">
    <source>
        <dbReference type="EMBL" id="PHH68230.1"/>
    </source>
</evidence>
<reference evidence="1 2" key="1">
    <citation type="submission" date="2017-06" db="EMBL/GenBank/DDBJ databases">
        <title>Ant-infecting Ophiocordyceps genomes reveal a high diversity of potential behavioral manipulation genes and a possible major role for enterotoxins.</title>
        <authorList>
            <person name="De Bekker C."/>
            <person name="Evans H.C."/>
            <person name="Brachmann A."/>
            <person name="Hughes D.P."/>
        </authorList>
    </citation>
    <scope>NUCLEOTIDE SEQUENCE [LARGE SCALE GENOMIC DNA]</scope>
    <source>
        <strain evidence="1 2">1348a</strain>
    </source>
</reference>
<protein>
    <submittedName>
        <fullName evidence="1">Uncharacterized protein</fullName>
    </submittedName>
</protein>
<dbReference type="AlphaFoldDB" id="A0A2C5YL60"/>
<organism evidence="1 2">
    <name type="scientific">Ophiocordyceps australis</name>
    <dbReference type="NCBI Taxonomy" id="1399860"/>
    <lineage>
        <taxon>Eukaryota</taxon>
        <taxon>Fungi</taxon>
        <taxon>Dikarya</taxon>
        <taxon>Ascomycota</taxon>
        <taxon>Pezizomycotina</taxon>
        <taxon>Sordariomycetes</taxon>
        <taxon>Hypocreomycetidae</taxon>
        <taxon>Hypocreales</taxon>
        <taxon>Ophiocordycipitaceae</taxon>
        <taxon>Ophiocordyceps</taxon>
    </lineage>
</organism>
<keyword evidence="2" id="KW-1185">Reference proteome</keyword>
<name>A0A2C5YL60_9HYPO</name>
<dbReference type="Proteomes" id="UP000224854">
    <property type="component" value="Unassembled WGS sequence"/>
</dbReference>
<dbReference type="OrthoDB" id="5429780at2759"/>
<proteinExistence type="predicted"/>
<dbReference type="EMBL" id="NJEU01001183">
    <property type="protein sequence ID" value="PHH68230.1"/>
    <property type="molecule type" value="Genomic_DNA"/>
</dbReference>
<gene>
    <name evidence="1" type="ORF">CDD82_714</name>
</gene>